<keyword evidence="4" id="KW-1185">Reference proteome</keyword>
<organism evidence="3 4">
    <name type="scientific">Symbiodinium microadriaticum</name>
    <name type="common">Dinoflagellate</name>
    <name type="synonym">Zooxanthella microadriatica</name>
    <dbReference type="NCBI Taxonomy" id="2951"/>
    <lineage>
        <taxon>Eukaryota</taxon>
        <taxon>Sar</taxon>
        <taxon>Alveolata</taxon>
        <taxon>Dinophyceae</taxon>
        <taxon>Suessiales</taxon>
        <taxon>Symbiodiniaceae</taxon>
        <taxon>Symbiodinium</taxon>
    </lineage>
</organism>
<dbReference type="EMBL" id="LSRX01000304">
    <property type="protein sequence ID" value="OLQ01129.1"/>
    <property type="molecule type" value="Genomic_DNA"/>
</dbReference>
<dbReference type="OrthoDB" id="10667908at2759"/>
<protein>
    <submittedName>
        <fullName evidence="3">Uncharacterized protein</fullName>
    </submittedName>
</protein>
<evidence type="ECO:0000256" key="1">
    <source>
        <dbReference type="SAM" id="MobiDB-lite"/>
    </source>
</evidence>
<accession>A0A1Q9E162</accession>
<comment type="caution">
    <text evidence="3">The sequence shown here is derived from an EMBL/GenBank/DDBJ whole genome shotgun (WGS) entry which is preliminary data.</text>
</comment>
<gene>
    <name evidence="3" type="ORF">AK812_SmicGene16143</name>
</gene>
<evidence type="ECO:0000313" key="3">
    <source>
        <dbReference type="EMBL" id="OLQ01129.1"/>
    </source>
</evidence>
<sequence length="379" mass="40193">MAAPRRHGCEDTTATMKSIGPDELDMLESRLDALLTRHCAQLHDRLLKSLQHSASLAVRADKKHHSSKRFASPAEGLSTRSSLKDGKFHAKTYDSKPGAKTLEGLAENPALALPPQSVGVAGGGGPGTGAGAGTGNTKHVPSLIELESAILHGIGSIRFPVSSSSVMASSNYHLDQFAEFEVAPEADADGSEEEPRAAPQPPTKLAVVVPQPFGVPPTSQNKSCSIVSEGSLQLPLQRPAGTRAITGDKVVYSPRNGQAIRSNNMENMMKDSQSMILDQLTADPSASKLEQVAHDPASKLMLAFPTWLHWLVALLTFGNAAAYITVKILGYIESNSSVFAFVSMTVYGILATICVLLLRKALRSTDLLPVHVATCLSAD</sequence>
<keyword evidence="2" id="KW-0812">Transmembrane</keyword>
<name>A0A1Q9E162_SYMMI</name>
<evidence type="ECO:0000256" key="2">
    <source>
        <dbReference type="SAM" id="Phobius"/>
    </source>
</evidence>
<evidence type="ECO:0000313" key="4">
    <source>
        <dbReference type="Proteomes" id="UP000186817"/>
    </source>
</evidence>
<feature type="transmembrane region" description="Helical" evidence="2">
    <location>
        <begin position="338"/>
        <end position="358"/>
    </location>
</feature>
<feature type="transmembrane region" description="Helical" evidence="2">
    <location>
        <begin position="307"/>
        <end position="326"/>
    </location>
</feature>
<reference evidence="3 4" key="1">
    <citation type="submission" date="2016-02" db="EMBL/GenBank/DDBJ databases">
        <title>Genome analysis of coral dinoflagellate symbionts highlights evolutionary adaptations to a symbiotic lifestyle.</title>
        <authorList>
            <person name="Aranda M."/>
            <person name="Li Y."/>
            <person name="Liew Y.J."/>
            <person name="Baumgarten S."/>
            <person name="Simakov O."/>
            <person name="Wilson M."/>
            <person name="Piel J."/>
            <person name="Ashoor H."/>
            <person name="Bougouffa S."/>
            <person name="Bajic V.B."/>
            <person name="Ryu T."/>
            <person name="Ravasi T."/>
            <person name="Bayer T."/>
            <person name="Micklem G."/>
            <person name="Kim H."/>
            <person name="Bhak J."/>
            <person name="Lajeunesse T.C."/>
            <person name="Voolstra C.R."/>
        </authorList>
    </citation>
    <scope>NUCLEOTIDE SEQUENCE [LARGE SCALE GENOMIC DNA]</scope>
    <source>
        <strain evidence="3 4">CCMP2467</strain>
    </source>
</reference>
<dbReference type="Proteomes" id="UP000186817">
    <property type="component" value="Unassembled WGS sequence"/>
</dbReference>
<keyword evidence="2" id="KW-1133">Transmembrane helix</keyword>
<proteinExistence type="predicted"/>
<keyword evidence="2" id="KW-0472">Membrane</keyword>
<dbReference type="AlphaFoldDB" id="A0A1Q9E162"/>
<feature type="region of interest" description="Disordered" evidence="1">
    <location>
        <begin position="58"/>
        <end position="83"/>
    </location>
</feature>